<evidence type="ECO:0000313" key="2">
    <source>
        <dbReference type="EnsemblPlants" id="AUR62023714-RA:cds"/>
    </source>
</evidence>
<dbReference type="InterPro" id="IPR055290">
    <property type="entry name" value="At3g26010-like"/>
</dbReference>
<dbReference type="KEGG" id="cqi:110738565"/>
<dbReference type="Proteomes" id="UP000596660">
    <property type="component" value="Unplaced"/>
</dbReference>
<organism evidence="2 3">
    <name type="scientific">Chenopodium quinoa</name>
    <name type="common">Quinoa</name>
    <dbReference type="NCBI Taxonomy" id="63459"/>
    <lineage>
        <taxon>Eukaryota</taxon>
        <taxon>Viridiplantae</taxon>
        <taxon>Streptophyta</taxon>
        <taxon>Embryophyta</taxon>
        <taxon>Tracheophyta</taxon>
        <taxon>Spermatophyta</taxon>
        <taxon>Magnoliopsida</taxon>
        <taxon>eudicotyledons</taxon>
        <taxon>Gunneridae</taxon>
        <taxon>Pentapetalae</taxon>
        <taxon>Caryophyllales</taxon>
        <taxon>Chenopodiaceae</taxon>
        <taxon>Chenopodioideae</taxon>
        <taxon>Atripliceae</taxon>
        <taxon>Chenopodium</taxon>
    </lineage>
</organism>
<reference evidence="2" key="2">
    <citation type="submission" date="2021-03" db="UniProtKB">
        <authorList>
            <consortium name="EnsemblPlants"/>
        </authorList>
    </citation>
    <scope>IDENTIFICATION</scope>
</reference>
<dbReference type="PANTHER" id="PTHR35546:SF130">
    <property type="entry name" value="EXPRESSED PROTEIN"/>
    <property type="match status" value="1"/>
</dbReference>
<reference evidence="2" key="1">
    <citation type="journal article" date="2017" name="Nature">
        <title>The genome of Chenopodium quinoa.</title>
        <authorList>
            <person name="Jarvis D.E."/>
            <person name="Ho Y.S."/>
            <person name="Lightfoot D.J."/>
            <person name="Schmoeckel S.M."/>
            <person name="Li B."/>
            <person name="Borm T.J.A."/>
            <person name="Ohyanagi H."/>
            <person name="Mineta K."/>
            <person name="Michell C.T."/>
            <person name="Saber N."/>
            <person name="Kharbatia N.M."/>
            <person name="Rupper R.R."/>
            <person name="Sharp A.R."/>
            <person name="Dally N."/>
            <person name="Boughton B.A."/>
            <person name="Woo Y.H."/>
            <person name="Gao G."/>
            <person name="Schijlen E.G.W.M."/>
            <person name="Guo X."/>
            <person name="Momin A.A."/>
            <person name="Negrao S."/>
            <person name="Al-Babili S."/>
            <person name="Gehring C."/>
            <person name="Roessner U."/>
            <person name="Jung C."/>
            <person name="Murphy K."/>
            <person name="Arold S.T."/>
            <person name="Gojobori T."/>
            <person name="van der Linden C.G."/>
            <person name="van Loo E.N."/>
            <person name="Jellen E.N."/>
            <person name="Maughan P.J."/>
            <person name="Tester M."/>
        </authorList>
    </citation>
    <scope>NUCLEOTIDE SEQUENCE [LARGE SCALE GENOMIC DNA]</scope>
    <source>
        <strain evidence="2">cv. PI 614886</strain>
    </source>
</reference>
<dbReference type="InterPro" id="IPR036047">
    <property type="entry name" value="F-box-like_dom_sf"/>
</dbReference>
<sequence>MATKKRKSEIEDLRDETLTEILVRLPVKSGHQCKLVSKRWLGLTSSKSFALCHRKRHVNHTIDDEYNHILLANYMINAPSNPCPLVREVHALPKNQNQPLVSLDFLNQQWPMNLVLLVSNDLLLTVSLPSNLGVGGGPSLHLHVSNPLTKQSYRLPQPPPCFFDDNQRNPLIDFTGIICSVDDPTQYKVVLVKNSPRLIRRGCNIVRSSEILDIYVFSSDTGGWCNFVVPSPPNFLAVSKADEADGQYATTLDGALYWCTNMIMVYNPFDRDNPDFIDLPQEAKIDEMYVEQRSLCIENVEQHLRLYHWHDITASTQTVTVWDLKDYSNGHATWNIKHFVDLTSINWQSADVRMSIKGFDPFNGDVLYVYSEDHCLMAVNLRSKTVQLVSDFNSSVFSPIPSFRLFPYRPPLWPTPITNTAVAKDDHQDT</sequence>
<evidence type="ECO:0000313" key="3">
    <source>
        <dbReference type="Proteomes" id="UP000596660"/>
    </source>
</evidence>
<feature type="domain" description="F-box protein At3g26010-like beta-propeller" evidence="1">
    <location>
        <begin position="140"/>
        <end position="392"/>
    </location>
</feature>
<dbReference type="EnsemblPlants" id="AUR62023714-RA">
    <property type="protein sequence ID" value="AUR62023714-RA:cds"/>
    <property type="gene ID" value="AUR62023714"/>
</dbReference>
<dbReference type="GeneID" id="110738565"/>
<dbReference type="Gramene" id="AUR62023714-RA">
    <property type="protein sequence ID" value="AUR62023714-RA:cds"/>
    <property type="gene ID" value="AUR62023714"/>
</dbReference>
<dbReference type="SUPFAM" id="SSF81383">
    <property type="entry name" value="F-box domain"/>
    <property type="match status" value="1"/>
</dbReference>
<dbReference type="OrthoDB" id="1475472at2759"/>
<dbReference type="Pfam" id="PF24750">
    <property type="entry name" value="b-prop_At3g26010-like"/>
    <property type="match status" value="1"/>
</dbReference>
<keyword evidence="3" id="KW-1185">Reference proteome</keyword>
<dbReference type="RefSeq" id="XP_021774654.1">
    <property type="nucleotide sequence ID" value="XM_021918962.1"/>
</dbReference>
<accession>A0A803M5J1</accession>
<name>A0A803M5J1_CHEQI</name>
<evidence type="ECO:0000259" key="1">
    <source>
        <dbReference type="Pfam" id="PF24750"/>
    </source>
</evidence>
<protein>
    <recommendedName>
        <fullName evidence="1">F-box protein At3g26010-like beta-propeller domain-containing protein</fullName>
    </recommendedName>
</protein>
<dbReference type="InterPro" id="IPR056592">
    <property type="entry name" value="Beta-prop_At3g26010-like"/>
</dbReference>
<gene>
    <name evidence="2" type="primary">LOC110738565</name>
</gene>
<dbReference type="PANTHER" id="PTHR35546">
    <property type="entry name" value="F-BOX PROTEIN INTERACTION DOMAIN PROTEIN-RELATED"/>
    <property type="match status" value="1"/>
</dbReference>
<proteinExistence type="predicted"/>
<dbReference type="AlphaFoldDB" id="A0A803M5J1"/>